<feature type="transmembrane region" description="Helical" evidence="1">
    <location>
        <begin position="76"/>
        <end position="94"/>
    </location>
</feature>
<evidence type="ECO:0000313" key="5">
    <source>
        <dbReference type="Proteomes" id="UP000354255"/>
    </source>
</evidence>
<sequence>MNFFIYKHLLTAMVFKKVRIKDTYKHLDIIIENEWLSRVPDGTYSEVMEFPMPNYSDYYVITVEGKSQLFTFESKVVTWAISISALIISVIALWRSH</sequence>
<evidence type="ECO:0000313" key="2">
    <source>
        <dbReference type="EMBL" id="EAC9041100.1"/>
    </source>
</evidence>
<comment type="caution">
    <text evidence="3">The sequence shown here is derived from an EMBL/GenBank/DDBJ whole genome shotgun (WGS) entry which is preliminary data.</text>
</comment>
<keyword evidence="1" id="KW-0472">Membrane</keyword>
<dbReference type="EMBL" id="AACJYH010000014">
    <property type="protein sequence ID" value="EAK8898913.1"/>
    <property type="molecule type" value="Genomic_DNA"/>
</dbReference>
<dbReference type="Proteomes" id="UP000354255">
    <property type="component" value="Unassembled WGS sequence"/>
</dbReference>
<accession>A0A3T1WIV2</accession>
<keyword evidence="1" id="KW-1133">Transmembrane helix</keyword>
<dbReference type="Proteomes" id="UP000350032">
    <property type="component" value="Unassembled WGS sequence"/>
</dbReference>
<dbReference type="EMBL" id="AAAKQF010000009">
    <property type="protein sequence ID" value="EAC9041100.1"/>
    <property type="molecule type" value="Genomic_DNA"/>
</dbReference>
<name>A0A3T1WIV2_LISMN</name>
<evidence type="ECO:0000256" key="1">
    <source>
        <dbReference type="SAM" id="Phobius"/>
    </source>
</evidence>
<gene>
    <name evidence="3" type="ORF">D7104_14585</name>
    <name evidence="2" type="ORF">KV70_12840</name>
</gene>
<reference evidence="3 4" key="1">
    <citation type="submission" date="2018-10" db="EMBL/GenBank/DDBJ databases">
        <authorList>
            <consortium name="PulseNet: The National Subtyping Network for Foodborne Disease Surveillance"/>
            <person name="Tarr C.L."/>
            <person name="Trees E."/>
            <person name="Katz L.S."/>
            <person name="Carleton-Romer H.A."/>
            <person name="Stroika S."/>
            <person name="Kucerova Z."/>
            <person name="Roache K.F."/>
            <person name="Sabol A.L."/>
            <person name="Besser J."/>
            <person name="Gerner-Smidt P."/>
        </authorList>
    </citation>
    <scope>NUCLEOTIDE SEQUENCE [LARGE SCALE GENOMIC DNA]</scope>
    <source>
        <strain evidence="2 5">PNUSAL000910</strain>
        <strain evidence="3 4">PNUSAL004402</strain>
    </source>
</reference>
<keyword evidence="1" id="KW-0812">Transmembrane</keyword>
<proteinExistence type="predicted"/>
<evidence type="ECO:0000313" key="3">
    <source>
        <dbReference type="EMBL" id="EAK8898913.1"/>
    </source>
</evidence>
<dbReference type="AlphaFoldDB" id="A0A3T1WIV2"/>
<evidence type="ECO:0000313" key="4">
    <source>
        <dbReference type="Proteomes" id="UP000350032"/>
    </source>
</evidence>
<organism evidence="3 4">
    <name type="scientific">Listeria monocytogenes</name>
    <dbReference type="NCBI Taxonomy" id="1639"/>
    <lineage>
        <taxon>Bacteria</taxon>
        <taxon>Bacillati</taxon>
        <taxon>Bacillota</taxon>
        <taxon>Bacilli</taxon>
        <taxon>Bacillales</taxon>
        <taxon>Listeriaceae</taxon>
        <taxon>Listeria</taxon>
    </lineage>
</organism>
<protein>
    <submittedName>
        <fullName evidence="3">Uncharacterized protein</fullName>
    </submittedName>
</protein>